<evidence type="ECO:0000313" key="3">
    <source>
        <dbReference type="Proteomes" id="UP001150062"/>
    </source>
</evidence>
<feature type="domain" description="AB hydrolase-1" evidence="1">
    <location>
        <begin position="47"/>
        <end position="157"/>
    </location>
</feature>
<comment type="caution">
    <text evidence="2">The sequence shown here is derived from an EMBL/GenBank/DDBJ whole genome shotgun (WGS) entry which is preliminary data.</text>
</comment>
<dbReference type="EMBL" id="JAOAOG010000257">
    <property type="protein sequence ID" value="KAJ6235420.1"/>
    <property type="molecule type" value="Genomic_DNA"/>
</dbReference>
<dbReference type="InterPro" id="IPR029058">
    <property type="entry name" value="AB_hydrolase_fold"/>
</dbReference>
<gene>
    <name evidence="2" type="ORF">M0813_03566</name>
</gene>
<name>A0ABQ8XS19_9EUKA</name>
<protein>
    <submittedName>
        <fullName evidence="2">Protein abhd13</fullName>
    </submittedName>
</protein>
<sequence length="253" mass="29209">MPEDARTNVFLPDEKSIENLEFSEEWITTADKIKIHSYFFVKKKELPTIIYFHGNAGNIGHRLHHVNTLLEEYELNILLVEYRGFGKSEGKPSEKGLKQDGEAALQFLFNCDKIDDSKIIIFGRSLGGAIATHLAASHTDDERIKAVVLENTFTDITNMAIKLIKFIKYFHYLIHLKFDSINYISKIKTPILFISGQNDRLVPPEMMTQLYKKANDHKHTKIIRFKNGGHNDTFCEKGYSLKLKTWLNEVFKV</sequence>
<keyword evidence="3" id="KW-1185">Reference proteome</keyword>
<dbReference type="SUPFAM" id="SSF53474">
    <property type="entry name" value="alpha/beta-Hydrolases"/>
    <property type="match status" value="1"/>
</dbReference>
<dbReference type="PANTHER" id="PTHR12277">
    <property type="entry name" value="ALPHA/BETA HYDROLASE DOMAIN-CONTAINING PROTEIN"/>
    <property type="match status" value="1"/>
</dbReference>
<dbReference type="Proteomes" id="UP001150062">
    <property type="component" value="Unassembled WGS sequence"/>
</dbReference>
<dbReference type="PANTHER" id="PTHR12277:SF81">
    <property type="entry name" value="PROTEIN ABHD13"/>
    <property type="match status" value="1"/>
</dbReference>
<organism evidence="2 3">
    <name type="scientific">Anaeramoeba flamelloides</name>
    <dbReference type="NCBI Taxonomy" id="1746091"/>
    <lineage>
        <taxon>Eukaryota</taxon>
        <taxon>Metamonada</taxon>
        <taxon>Anaeramoebidae</taxon>
        <taxon>Anaeramoeba</taxon>
    </lineage>
</organism>
<accession>A0ABQ8XS19</accession>
<reference evidence="2" key="1">
    <citation type="submission" date="2022-08" db="EMBL/GenBank/DDBJ databases">
        <title>Novel sulfate-reducing endosymbionts in the free-living metamonad Anaeramoeba.</title>
        <authorList>
            <person name="Jerlstrom-Hultqvist J."/>
            <person name="Cepicka I."/>
            <person name="Gallot-Lavallee L."/>
            <person name="Salas-Leiva D."/>
            <person name="Curtis B.A."/>
            <person name="Zahonova K."/>
            <person name="Pipaliya S."/>
            <person name="Dacks J."/>
            <person name="Roger A.J."/>
        </authorList>
    </citation>
    <scope>NUCLEOTIDE SEQUENCE</scope>
    <source>
        <strain evidence="2">Schooner1</strain>
    </source>
</reference>
<proteinExistence type="predicted"/>
<dbReference type="Pfam" id="PF00561">
    <property type="entry name" value="Abhydrolase_1"/>
    <property type="match status" value="1"/>
</dbReference>
<dbReference type="InterPro" id="IPR000073">
    <property type="entry name" value="AB_hydrolase_1"/>
</dbReference>
<evidence type="ECO:0000313" key="2">
    <source>
        <dbReference type="EMBL" id="KAJ6235420.1"/>
    </source>
</evidence>
<evidence type="ECO:0000259" key="1">
    <source>
        <dbReference type="Pfam" id="PF00561"/>
    </source>
</evidence>
<dbReference type="Gene3D" id="3.40.50.1820">
    <property type="entry name" value="alpha/beta hydrolase"/>
    <property type="match status" value="1"/>
</dbReference>